<dbReference type="Proteomes" id="UP000189628">
    <property type="component" value="Chromosome"/>
</dbReference>
<evidence type="ECO:0000313" key="1">
    <source>
        <dbReference type="EMBL" id="AQW28835.1"/>
    </source>
</evidence>
<dbReference type="InterPro" id="IPR022283">
    <property type="entry name" value="PRTRC_protein-F"/>
</dbReference>
<proteinExistence type="predicted"/>
<dbReference type="EMBL" id="CP019911">
    <property type="protein sequence ID" value="AQW28835.1"/>
    <property type="molecule type" value="Genomic_DNA"/>
</dbReference>
<dbReference type="NCBIfam" id="TIGR03742">
    <property type="entry name" value="PRTRC_F"/>
    <property type="match status" value="1"/>
</dbReference>
<protein>
    <recommendedName>
        <fullName evidence="3">PRTRC system protein F</fullName>
    </recommendedName>
</protein>
<evidence type="ECO:0000313" key="2">
    <source>
        <dbReference type="Proteomes" id="UP000189628"/>
    </source>
</evidence>
<organism evidence="1 2">
    <name type="scientific">blood disease bacterium A2-HR MARDI</name>
    <dbReference type="NCBI Taxonomy" id="1944648"/>
    <lineage>
        <taxon>Bacteria</taxon>
        <taxon>Pseudomonadati</taxon>
        <taxon>Pseudomonadota</taxon>
        <taxon>Betaproteobacteria</taxon>
        <taxon>Burkholderiales</taxon>
        <taxon>Burkholderiaceae</taxon>
        <taxon>Ralstonia</taxon>
        <taxon>Ralstonia solanacearum species complex</taxon>
    </lineage>
</organism>
<gene>
    <name evidence="1" type="ORF">B0B51_01580</name>
</gene>
<reference evidence="1 2" key="1">
    <citation type="submission" date="2017-02" db="EMBL/GenBank/DDBJ databases">
        <title>Blood Disease Bacterium A2-HR MARDI.</title>
        <authorList>
            <person name="Badrun R."/>
            <person name="Abu Bakar N."/>
            <person name="Laboh R."/>
        </authorList>
    </citation>
    <scope>NUCLEOTIDE SEQUENCE [LARGE SCALE GENOMIC DNA]</scope>
    <source>
        <strain evidence="1 2">A2-HR MARDI</strain>
    </source>
</reference>
<accession>A0A1U9VEA2</accession>
<evidence type="ECO:0008006" key="3">
    <source>
        <dbReference type="Google" id="ProtNLM"/>
    </source>
</evidence>
<name>A0A1U9VEA2_9RALS</name>
<dbReference type="AlphaFoldDB" id="A0A1U9VEA2"/>
<dbReference type="RefSeq" id="WP_078221685.1">
    <property type="nucleotide sequence ID" value="NZ_CP019911.1"/>
</dbReference>
<sequence length="348" mass="39326">MSALALPRLDGVPTRFAYKNRDEAWHTPALLALLDGGALTPQDAQPKPASPTALLKRTLQRHWNDVTAGARLLVWNLHVRSTFSSWSTRPEPPEHLWLFIGAEEDHPLAAPQLFIGPAFERLEAVRKGLGQTVLAVLYDALRHLPNVLTPQESFYQASWVHWHGCDDEEEAIEFLFAEGEFETREQAEEAYEGPTRLDFFEHVPEWAVHPERVLTDRQVRLAARKDEFAEQVIAAVDAIWQHARATCAAGRYADCGTNDADGDSICWIAVLQWHPEDLTIRLAHDFIQYVGQGDYTDAATVKIFPLDSTDSANWLQTMRANGELARRVETLLDLLATQNPLRQQIRVQ</sequence>